<evidence type="ECO:0000313" key="2">
    <source>
        <dbReference type="EMBL" id="MQX54414.1"/>
    </source>
</evidence>
<dbReference type="Proteomes" id="UP000469421">
    <property type="component" value="Unassembled WGS sequence"/>
</dbReference>
<protein>
    <submittedName>
        <fullName evidence="2">Alpha/beta fold hydrolase</fullName>
    </submittedName>
</protein>
<dbReference type="InterPro" id="IPR000073">
    <property type="entry name" value="AB_hydrolase_1"/>
</dbReference>
<dbReference type="SUPFAM" id="SSF53474">
    <property type="entry name" value="alpha/beta-Hydrolases"/>
    <property type="match status" value="1"/>
</dbReference>
<dbReference type="GO" id="GO:0016787">
    <property type="term" value="F:hydrolase activity"/>
    <property type="evidence" value="ECO:0007669"/>
    <property type="project" value="UniProtKB-KW"/>
</dbReference>
<name>A0A6N7LZ14_9GAMM</name>
<dbReference type="EMBL" id="WIRE01000001">
    <property type="protein sequence ID" value="MQX54414.1"/>
    <property type="molecule type" value="Genomic_DNA"/>
</dbReference>
<dbReference type="AlphaFoldDB" id="A0A6N7LZ14"/>
<dbReference type="InterPro" id="IPR029058">
    <property type="entry name" value="AB_hydrolase_fold"/>
</dbReference>
<reference evidence="2 3" key="1">
    <citation type="submission" date="2019-10" db="EMBL/GenBank/DDBJ databases">
        <title>Alcanivorax sp.PA15-N-34 draft genome sequence.</title>
        <authorList>
            <person name="Liao X."/>
            <person name="Shao Z."/>
        </authorList>
    </citation>
    <scope>NUCLEOTIDE SEQUENCE [LARGE SCALE GENOMIC DNA]</scope>
    <source>
        <strain evidence="2 3">PA15-N-34</strain>
    </source>
</reference>
<dbReference type="PANTHER" id="PTHR37946:SF1">
    <property type="entry name" value="SLL1969 PROTEIN"/>
    <property type="match status" value="1"/>
</dbReference>
<dbReference type="PANTHER" id="PTHR37946">
    <property type="entry name" value="SLL1969 PROTEIN"/>
    <property type="match status" value="1"/>
</dbReference>
<proteinExistence type="predicted"/>
<evidence type="ECO:0000259" key="1">
    <source>
        <dbReference type="Pfam" id="PF12697"/>
    </source>
</evidence>
<keyword evidence="2" id="KW-0378">Hydrolase</keyword>
<keyword evidence="3" id="KW-1185">Reference proteome</keyword>
<organism evidence="2 3">
    <name type="scientific">Alcanivorax sediminis</name>
    <dbReference type="NCBI Taxonomy" id="2663008"/>
    <lineage>
        <taxon>Bacteria</taxon>
        <taxon>Pseudomonadati</taxon>
        <taxon>Pseudomonadota</taxon>
        <taxon>Gammaproteobacteria</taxon>
        <taxon>Oceanospirillales</taxon>
        <taxon>Alcanivoracaceae</taxon>
        <taxon>Alcanivorax</taxon>
    </lineage>
</organism>
<gene>
    <name evidence="2" type="ORF">GFN93_14250</name>
</gene>
<dbReference type="Pfam" id="PF12697">
    <property type="entry name" value="Abhydrolase_6"/>
    <property type="match status" value="1"/>
</dbReference>
<evidence type="ECO:0000313" key="3">
    <source>
        <dbReference type="Proteomes" id="UP000469421"/>
    </source>
</evidence>
<comment type="caution">
    <text evidence="2">The sequence shown here is derived from an EMBL/GenBank/DDBJ whole genome shotgun (WGS) entry which is preliminary data.</text>
</comment>
<sequence length="228" mass="25007">MLPALTGGQSDCVVVLHGLRRSAWAMSRIEDTLTEAGYLVYNQDYPSTSAPVEALAHEEISRALGWCRAQTVEQVHFVTHSMGGILVRSYLQHETIPELGRVVMLAPPNHGSEVVDRMQDWWLFQKLTGPAGQQLGTGPEGIAANLKPVSAEIGVIAGSRTVDPWLSWMIPGNDDGKVSLPSTRLKEMRDHLVVPASHVFIMRKRAVIEQVLTFLKHGYFGKDGEGSA</sequence>
<feature type="domain" description="AB hydrolase-1" evidence="1">
    <location>
        <begin position="13"/>
        <end position="126"/>
    </location>
</feature>
<accession>A0A6N7LZ14</accession>
<dbReference type="Gene3D" id="3.40.50.1820">
    <property type="entry name" value="alpha/beta hydrolase"/>
    <property type="match status" value="1"/>
</dbReference>